<evidence type="ECO:0000256" key="2">
    <source>
        <dbReference type="SAM" id="Phobius"/>
    </source>
</evidence>
<keyword evidence="2" id="KW-0812">Transmembrane</keyword>
<reference evidence="4" key="1">
    <citation type="submission" date="2011-02" db="EMBL/GenBank/DDBJ databases">
        <title>The Genome Sequence of Capsaspora owczarzaki ATCC 30864.</title>
        <authorList>
            <person name="Russ C."/>
            <person name="Cuomo C."/>
            <person name="Burger G."/>
            <person name="Gray M.W."/>
            <person name="Holland P.W.H."/>
            <person name="King N."/>
            <person name="Lang F.B.F."/>
            <person name="Roger A.J."/>
            <person name="Ruiz-Trillo I."/>
            <person name="Young S.K."/>
            <person name="Zeng Q."/>
            <person name="Gargeya S."/>
            <person name="Alvarado L."/>
            <person name="Berlin A."/>
            <person name="Chapman S.B."/>
            <person name="Chen Z."/>
            <person name="Freedman E."/>
            <person name="Gellesch M."/>
            <person name="Goldberg J."/>
            <person name="Griggs A."/>
            <person name="Gujja S."/>
            <person name="Heilman E."/>
            <person name="Heiman D."/>
            <person name="Howarth C."/>
            <person name="Mehta T."/>
            <person name="Neiman D."/>
            <person name="Pearson M."/>
            <person name="Roberts A."/>
            <person name="Saif S."/>
            <person name="Shea T."/>
            <person name="Shenoy N."/>
            <person name="Sisk P."/>
            <person name="Stolte C."/>
            <person name="Sykes S."/>
            <person name="White J."/>
            <person name="Yandava C."/>
            <person name="Haas B."/>
            <person name="Nusbaum C."/>
            <person name="Birren B."/>
        </authorList>
    </citation>
    <scope>NUCLEOTIDE SEQUENCE</scope>
    <source>
        <strain evidence="4">ATCC 30864</strain>
    </source>
</reference>
<dbReference type="CDD" id="cd05162">
    <property type="entry name" value="PWWP"/>
    <property type="match status" value="1"/>
</dbReference>
<evidence type="ECO:0000256" key="1">
    <source>
        <dbReference type="SAM" id="MobiDB-lite"/>
    </source>
</evidence>
<evidence type="ECO:0000313" key="3">
    <source>
        <dbReference type="EMBL" id="KJE94311.1"/>
    </source>
</evidence>
<dbReference type="EMBL" id="KE346367">
    <property type="protein sequence ID" value="KJE94311.1"/>
    <property type="molecule type" value="Genomic_DNA"/>
</dbReference>
<organism evidence="3 4">
    <name type="scientific">Capsaspora owczarzaki (strain ATCC 30864)</name>
    <dbReference type="NCBI Taxonomy" id="595528"/>
    <lineage>
        <taxon>Eukaryota</taxon>
        <taxon>Filasterea</taxon>
        <taxon>Capsaspora</taxon>
    </lineage>
</organism>
<feature type="compositionally biased region" description="Low complexity" evidence="1">
    <location>
        <begin position="211"/>
        <end position="221"/>
    </location>
</feature>
<feature type="compositionally biased region" description="Basic and acidic residues" evidence="1">
    <location>
        <begin position="702"/>
        <end position="713"/>
    </location>
</feature>
<feature type="region of interest" description="Disordered" evidence="1">
    <location>
        <begin position="58"/>
        <end position="82"/>
    </location>
</feature>
<feature type="compositionally biased region" description="Gly residues" evidence="1">
    <location>
        <begin position="62"/>
        <end position="82"/>
    </location>
</feature>
<keyword evidence="2" id="KW-0472">Membrane</keyword>
<dbReference type="AlphaFoldDB" id="A0A0D2UGT9"/>
<proteinExistence type="predicted"/>
<keyword evidence="2" id="KW-1133">Transmembrane helix</keyword>
<dbReference type="Proteomes" id="UP000008743">
    <property type="component" value="Unassembled WGS sequence"/>
</dbReference>
<protein>
    <submittedName>
        <fullName evidence="3">Uncharacterized protein</fullName>
    </submittedName>
</protein>
<name>A0A0D2UGT9_CAPO3</name>
<gene>
    <name evidence="3" type="ORF">CAOG_004971</name>
</gene>
<dbReference type="InParanoid" id="A0A0D2UGT9"/>
<evidence type="ECO:0000313" key="4">
    <source>
        <dbReference type="Proteomes" id="UP000008743"/>
    </source>
</evidence>
<keyword evidence="4" id="KW-1185">Reference proteome</keyword>
<dbReference type="Gene3D" id="2.30.30.140">
    <property type="match status" value="1"/>
</dbReference>
<feature type="region of interest" description="Disordered" evidence="1">
    <location>
        <begin position="315"/>
        <end position="338"/>
    </location>
</feature>
<feature type="compositionally biased region" description="Basic and acidic residues" evidence="1">
    <location>
        <begin position="746"/>
        <end position="758"/>
    </location>
</feature>
<feature type="compositionally biased region" description="Acidic residues" evidence="1">
    <location>
        <begin position="714"/>
        <end position="745"/>
    </location>
</feature>
<feature type="region of interest" description="Disordered" evidence="1">
    <location>
        <begin position="669"/>
        <end position="772"/>
    </location>
</feature>
<sequence length="772" mass="83746">MLAFSRRLLRRITLFLFFVLFCLRTPLCLRISVALFQFLFLLFVFFFFPSTNKKAMARRGSRGGWRGGARGGGRGAGRGGVGGRGGWRGGRGGAGYARGGLGTGFGSAARAGTVAVGRILGAGNGTTAALIHQLIPFDDGGAIATATAAAAARAVHGGLSLIRPQLRSLKHVLPKRLAVRRLYRCQWRGCNALCANVVWHLLREHGLAHPAAAAPPSTSVPRVPPQGDQGDPENDAAGSDSNDDDDETRAHDAELLRRAVYVCQWGDCAESHQRFESRLELQAHSHGHCKSIRPVEIVTRAANVTQESLSVDKAAAAHPTNGESNSSEAVAPANPPALSTASAMQIDAAPTPATASAASSEMMQQDPDARVVLVRPPREADDTPFESVEYTDLSVLLDDSTPLTGEVVWAFSPFKHIDHWPAKILNPHEYTGFAPPVTSASFGALLVYVFGINRFQWLTEDYILPLEEYWRTLVAPANYSFQFRLALMQALAGSRHPFYFGRIVGSRKVTTPIVASVAKAVPADLKVSLHSASSSTSSMPDPDDELQIDSITIPGPTLANTVPLYALNAISREYLVTWKHTRFASWEPARLLSCSWIVDYEADFPEEFRSRESLKIHQITDRATLPEIVSRLATDDASGVLLEASTMASNVRAEIAAAIAAAAAAEASSEATAVNVSSLDSGAGSKRDSPEDASSNRNRAARLRDDDYSIRADEAEDEDEEEEVHQDEEEEDSDVYEEEDDDDDDYRGSRRPARDRGRGRGRGAYRRDFEGY</sequence>
<dbReference type="SUPFAM" id="SSF63748">
    <property type="entry name" value="Tudor/PWWP/MBT"/>
    <property type="match status" value="1"/>
</dbReference>
<accession>A0A0D2UGT9</accession>
<feature type="transmembrane region" description="Helical" evidence="2">
    <location>
        <begin position="34"/>
        <end position="52"/>
    </location>
</feature>
<feature type="region of interest" description="Disordered" evidence="1">
    <location>
        <begin position="211"/>
        <end position="249"/>
    </location>
</feature>